<dbReference type="PANTHER" id="PTHR44115:SF2">
    <property type="entry name" value="NAD(P)-BINDING PROTEIN"/>
    <property type="match status" value="1"/>
</dbReference>
<dbReference type="Gene3D" id="3.40.50.720">
    <property type="entry name" value="NAD(P)-binding Rossmann-like Domain"/>
    <property type="match status" value="1"/>
</dbReference>
<evidence type="ECO:0000313" key="3">
    <source>
        <dbReference type="Proteomes" id="UP000218231"/>
    </source>
</evidence>
<comment type="caution">
    <text evidence="2">The sequence shown here is derived from an EMBL/GenBank/DDBJ whole genome shotgun (WGS) entry which is preliminary data.</text>
</comment>
<dbReference type="PRINTS" id="PR00080">
    <property type="entry name" value="SDRFAMILY"/>
</dbReference>
<dbReference type="PANTHER" id="PTHR44115">
    <property type="entry name" value="PROTEIN CBG09704"/>
    <property type="match status" value="1"/>
</dbReference>
<dbReference type="STRING" id="2018661.A0A2A2L3R3"/>
<proteinExistence type="predicted"/>
<dbReference type="Proteomes" id="UP000218231">
    <property type="component" value="Unassembled WGS sequence"/>
</dbReference>
<evidence type="ECO:0000313" key="2">
    <source>
        <dbReference type="EMBL" id="PAV80809.1"/>
    </source>
</evidence>
<keyword evidence="1" id="KW-0560">Oxidoreductase</keyword>
<accession>A0A2A2L3R3</accession>
<keyword evidence="3" id="KW-1185">Reference proteome</keyword>
<dbReference type="InterPro" id="IPR020904">
    <property type="entry name" value="Sc_DH/Rdtase_CS"/>
</dbReference>
<dbReference type="FunFam" id="3.40.50.720:FF:000084">
    <property type="entry name" value="Short-chain dehydrogenase reductase"/>
    <property type="match status" value="1"/>
</dbReference>
<dbReference type="EMBL" id="LIAE01007228">
    <property type="protein sequence ID" value="PAV80801.1"/>
    <property type="molecule type" value="Genomic_DNA"/>
</dbReference>
<dbReference type="GO" id="GO:0016491">
    <property type="term" value="F:oxidoreductase activity"/>
    <property type="evidence" value="ECO:0007669"/>
    <property type="project" value="UniProtKB-KW"/>
</dbReference>
<protein>
    <submittedName>
        <fullName evidence="2">Uncharacterized protein</fullName>
    </submittedName>
</protein>
<gene>
    <name evidence="2" type="ORF">WR25_03358</name>
</gene>
<evidence type="ECO:0000256" key="1">
    <source>
        <dbReference type="ARBA" id="ARBA00023002"/>
    </source>
</evidence>
<reference evidence="2 3" key="1">
    <citation type="journal article" date="2017" name="Curr. Biol.">
        <title>Genome architecture and evolution of a unichromosomal asexual nematode.</title>
        <authorList>
            <person name="Fradin H."/>
            <person name="Zegar C."/>
            <person name="Gutwein M."/>
            <person name="Lucas J."/>
            <person name="Kovtun M."/>
            <person name="Corcoran D."/>
            <person name="Baugh L.R."/>
            <person name="Kiontke K."/>
            <person name="Gunsalus K."/>
            <person name="Fitch D.H."/>
            <person name="Piano F."/>
        </authorList>
    </citation>
    <scope>NUCLEOTIDE SEQUENCE [LARGE SCALE GENOMIC DNA]</scope>
    <source>
        <strain evidence="2">PF1309</strain>
    </source>
</reference>
<sequence length="280" mass="29842">MGRFNGKSVIVTGSSNGIGAATALQFAKEGAQVTITGRKVENLEKLHGEMVKSGTPASNIHIVVGDITNVDVQKKIIEETVSKFGKLDILVNNAGAAFGDDKYQGTSSPDSMNLLEKNLDLNLKSVMNITNIAKPHLIATKGEVVNISSIASLNFGALWHSYYCIAKAALDQLTRAQALELIAQEVRVNSVNPGIVATNFLAATGIPDEASKKIYDYVATQRKAFPADRVGVPDDIANVILFLADRKASYYIVGQCLVADGGSSIVMGMHLIDMKAAFSQ</sequence>
<dbReference type="EMBL" id="LIAE01007228">
    <property type="protein sequence ID" value="PAV80809.1"/>
    <property type="molecule type" value="Genomic_DNA"/>
</dbReference>
<dbReference type="PROSITE" id="PS00061">
    <property type="entry name" value="ADH_SHORT"/>
    <property type="match status" value="1"/>
</dbReference>
<dbReference type="PRINTS" id="PR00081">
    <property type="entry name" value="GDHRDH"/>
</dbReference>
<organism evidence="2 3">
    <name type="scientific">Diploscapter pachys</name>
    <dbReference type="NCBI Taxonomy" id="2018661"/>
    <lineage>
        <taxon>Eukaryota</taxon>
        <taxon>Metazoa</taxon>
        <taxon>Ecdysozoa</taxon>
        <taxon>Nematoda</taxon>
        <taxon>Chromadorea</taxon>
        <taxon>Rhabditida</taxon>
        <taxon>Rhabditina</taxon>
        <taxon>Rhabditomorpha</taxon>
        <taxon>Rhabditoidea</taxon>
        <taxon>Rhabditidae</taxon>
        <taxon>Diploscapter</taxon>
    </lineage>
</organism>
<name>A0A2A2L3R3_9BILA</name>
<dbReference type="SUPFAM" id="SSF51735">
    <property type="entry name" value="NAD(P)-binding Rossmann-fold domains"/>
    <property type="match status" value="1"/>
</dbReference>
<dbReference type="OrthoDB" id="47007at2759"/>
<dbReference type="AlphaFoldDB" id="A0A2A2L3R3"/>
<dbReference type="InterPro" id="IPR002347">
    <property type="entry name" value="SDR_fam"/>
</dbReference>
<dbReference type="Pfam" id="PF13561">
    <property type="entry name" value="adh_short_C2"/>
    <property type="match status" value="1"/>
</dbReference>
<dbReference type="InterPro" id="IPR036291">
    <property type="entry name" value="NAD(P)-bd_dom_sf"/>
</dbReference>